<proteinExistence type="predicted"/>
<evidence type="ECO:0000313" key="2">
    <source>
        <dbReference type="Proteomes" id="UP001055879"/>
    </source>
</evidence>
<organism evidence="1 2">
    <name type="scientific">Arctium lappa</name>
    <name type="common">Greater burdock</name>
    <name type="synonym">Lappa major</name>
    <dbReference type="NCBI Taxonomy" id="4217"/>
    <lineage>
        <taxon>Eukaryota</taxon>
        <taxon>Viridiplantae</taxon>
        <taxon>Streptophyta</taxon>
        <taxon>Embryophyta</taxon>
        <taxon>Tracheophyta</taxon>
        <taxon>Spermatophyta</taxon>
        <taxon>Magnoliopsida</taxon>
        <taxon>eudicotyledons</taxon>
        <taxon>Gunneridae</taxon>
        <taxon>Pentapetalae</taxon>
        <taxon>asterids</taxon>
        <taxon>campanulids</taxon>
        <taxon>Asterales</taxon>
        <taxon>Asteraceae</taxon>
        <taxon>Carduoideae</taxon>
        <taxon>Cardueae</taxon>
        <taxon>Arctiinae</taxon>
        <taxon>Arctium</taxon>
    </lineage>
</organism>
<accession>A0ACB9EHY9</accession>
<comment type="caution">
    <text evidence="1">The sequence shown here is derived from an EMBL/GenBank/DDBJ whole genome shotgun (WGS) entry which is preliminary data.</text>
</comment>
<sequence>MVNTRGHPLGDGDLRDVSLREPNPVVRTPAVVPPSMPPIFTRRVEPEPRVELAPTNPVVLVANPQADMMASVMQMVTSAMEKQQETFLKMLEDRDPSSKRPEAMAENVVVGSGGVENRVRSEEHRVIGASKEGKSCSYKSFLGCRPPEFSGSEDPRLHVSSGSERSNRLSVHPSVVMTSGIPVNSWTSWGLVRHVASTEKEKIKAYLKGLPSDMMTMVRNSKASNLRETIAEAQFMEEVYAKSKPEKAVVVTEKRNSQQDARWCQKCRTRHHGNCNTPSQSCYKCGNPDHVTHDGPIRRIVCYECKTPGHIKIDCPKLVSSSATAKRENPPRVPGRAFQMTTEEAKVSADVVSGTFLINSVPARVLFDTGASFSFISELFRQKIVMPTTSLEDALVVEIADGSQVLIRNVLTKCTLGIEGIEFSIDLLPMLIGGFDVVVGMDLLANNHAEIMCSKKLIRLPNPCGEVVIIYGEKRKGDVAIITMAKARKCLVKGCSSFLAYVIDTKLEKSKLVDVKIVREYPDVFPDNLPGLPPNR</sequence>
<gene>
    <name evidence="1" type="ORF">L6452_06171</name>
</gene>
<dbReference type="Proteomes" id="UP001055879">
    <property type="component" value="Linkage Group LG02"/>
</dbReference>
<reference evidence="1 2" key="2">
    <citation type="journal article" date="2022" name="Mol. Ecol. Resour.">
        <title>The genomes of chicory, endive, great burdock and yacon provide insights into Asteraceae paleo-polyploidization history and plant inulin production.</title>
        <authorList>
            <person name="Fan W."/>
            <person name="Wang S."/>
            <person name="Wang H."/>
            <person name="Wang A."/>
            <person name="Jiang F."/>
            <person name="Liu H."/>
            <person name="Zhao H."/>
            <person name="Xu D."/>
            <person name="Zhang Y."/>
        </authorList>
    </citation>
    <scope>NUCLEOTIDE SEQUENCE [LARGE SCALE GENOMIC DNA]</scope>
    <source>
        <strain evidence="2">cv. Niubang</strain>
    </source>
</reference>
<reference evidence="2" key="1">
    <citation type="journal article" date="2022" name="Mol. Ecol. Resour.">
        <title>The genomes of chicory, endive, great burdock and yacon provide insights into Asteraceae palaeo-polyploidization history and plant inulin production.</title>
        <authorList>
            <person name="Fan W."/>
            <person name="Wang S."/>
            <person name="Wang H."/>
            <person name="Wang A."/>
            <person name="Jiang F."/>
            <person name="Liu H."/>
            <person name="Zhao H."/>
            <person name="Xu D."/>
            <person name="Zhang Y."/>
        </authorList>
    </citation>
    <scope>NUCLEOTIDE SEQUENCE [LARGE SCALE GENOMIC DNA]</scope>
    <source>
        <strain evidence="2">cv. Niubang</strain>
    </source>
</reference>
<protein>
    <submittedName>
        <fullName evidence="1">Uncharacterized protein</fullName>
    </submittedName>
</protein>
<name>A0ACB9EHY9_ARCLA</name>
<keyword evidence="2" id="KW-1185">Reference proteome</keyword>
<evidence type="ECO:0000313" key="1">
    <source>
        <dbReference type="EMBL" id="KAI3758604.1"/>
    </source>
</evidence>
<dbReference type="EMBL" id="CM042048">
    <property type="protein sequence ID" value="KAI3758604.1"/>
    <property type="molecule type" value="Genomic_DNA"/>
</dbReference>